<evidence type="ECO:0000256" key="4">
    <source>
        <dbReference type="ARBA" id="ARBA00022967"/>
    </source>
</evidence>
<protein>
    <submittedName>
        <fullName evidence="7">ATP-binding cassette domain-containing protein</fullName>
    </submittedName>
</protein>
<dbReference type="GO" id="GO:0016887">
    <property type="term" value="F:ATP hydrolysis activity"/>
    <property type="evidence" value="ECO:0007669"/>
    <property type="project" value="InterPro"/>
</dbReference>
<keyword evidence="8" id="KW-1185">Reference proteome</keyword>
<dbReference type="SUPFAM" id="SSF52540">
    <property type="entry name" value="P-loop containing nucleoside triphosphate hydrolases"/>
    <property type="match status" value="1"/>
</dbReference>
<organism evidence="7 8">
    <name type="scientific">Thiomicrorhabdus sediminis</name>
    <dbReference type="NCBI Taxonomy" id="2580412"/>
    <lineage>
        <taxon>Bacteria</taxon>
        <taxon>Pseudomonadati</taxon>
        <taxon>Pseudomonadota</taxon>
        <taxon>Gammaproteobacteria</taxon>
        <taxon>Thiotrichales</taxon>
        <taxon>Piscirickettsiaceae</taxon>
        <taxon>Thiomicrorhabdus</taxon>
    </lineage>
</organism>
<dbReference type="PANTHER" id="PTHR42794">
    <property type="entry name" value="HEMIN IMPORT ATP-BINDING PROTEIN HMUV"/>
    <property type="match status" value="1"/>
</dbReference>
<evidence type="ECO:0000256" key="1">
    <source>
        <dbReference type="ARBA" id="ARBA00022448"/>
    </source>
</evidence>
<dbReference type="OrthoDB" id="6461291at2"/>
<evidence type="ECO:0000313" key="8">
    <source>
        <dbReference type="Proteomes" id="UP000304864"/>
    </source>
</evidence>
<dbReference type="GO" id="GO:0005524">
    <property type="term" value="F:ATP binding"/>
    <property type="evidence" value="ECO:0007669"/>
    <property type="project" value="UniProtKB-KW"/>
</dbReference>
<evidence type="ECO:0000259" key="6">
    <source>
        <dbReference type="PROSITE" id="PS50893"/>
    </source>
</evidence>
<keyword evidence="1" id="KW-0813">Transport</keyword>
<dbReference type="EMBL" id="CP040602">
    <property type="protein sequence ID" value="QCU90807.1"/>
    <property type="molecule type" value="Genomic_DNA"/>
</dbReference>
<dbReference type="InterPro" id="IPR003593">
    <property type="entry name" value="AAA+_ATPase"/>
</dbReference>
<dbReference type="InterPro" id="IPR017871">
    <property type="entry name" value="ABC_transporter-like_CS"/>
</dbReference>
<dbReference type="Pfam" id="PF00005">
    <property type="entry name" value="ABC_tran"/>
    <property type="match status" value="1"/>
</dbReference>
<dbReference type="SMART" id="SM00382">
    <property type="entry name" value="AAA"/>
    <property type="match status" value="1"/>
</dbReference>
<dbReference type="PROSITE" id="PS50893">
    <property type="entry name" value="ABC_TRANSPORTER_2"/>
    <property type="match status" value="1"/>
</dbReference>
<gene>
    <name evidence="7" type="ORF">FE785_09275</name>
</gene>
<comment type="function">
    <text evidence="5">Part of the ABC transporter complex HmuTUV involved in hemin import. Responsible for energy coupling to the transport system.</text>
</comment>
<dbReference type="AlphaFoldDB" id="A0A4P9K911"/>
<name>A0A4P9K911_9GAMM</name>
<dbReference type="CDD" id="cd03214">
    <property type="entry name" value="ABC_Iron-Siderophores_B12_Hemin"/>
    <property type="match status" value="1"/>
</dbReference>
<dbReference type="Proteomes" id="UP000304864">
    <property type="component" value="Chromosome"/>
</dbReference>
<keyword evidence="4" id="KW-1278">Translocase</keyword>
<accession>A0A4P9K911</accession>
<dbReference type="Gene3D" id="3.40.50.300">
    <property type="entry name" value="P-loop containing nucleotide triphosphate hydrolases"/>
    <property type="match status" value="1"/>
</dbReference>
<keyword evidence="3 7" id="KW-0067">ATP-binding</keyword>
<dbReference type="InterPro" id="IPR003439">
    <property type="entry name" value="ABC_transporter-like_ATP-bd"/>
</dbReference>
<dbReference type="KEGG" id="thig:FE785_09275"/>
<dbReference type="InterPro" id="IPR027417">
    <property type="entry name" value="P-loop_NTPase"/>
</dbReference>
<reference evidence="7 8" key="1">
    <citation type="submission" date="2019-05" db="EMBL/GenBank/DDBJ databases">
        <title>Thiomicrorhabdus sediminis sp. nov, a novel sulfur-oxidizing bacterium isolated from coastal sediment.</title>
        <authorList>
            <person name="Liu X."/>
        </authorList>
    </citation>
    <scope>NUCLEOTIDE SEQUENCE [LARGE SCALE GENOMIC DNA]</scope>
    <source>
        <strain evidence="7 8">G1</strain>
    </source>
</reference>
<evidence type="ECO:0000256" key="2">
    <source>
        <dbReference type="ARBA" id="ARBA00022741"/>
    </source>
</evidence>
<keyword evidence="2" id="KW-0547">Nucleotide-binding</keyword>
<sequence>MVRGKTMTLPQTKQIAIECRKLCYSINNQPLLNDVDCAFSAGAIHVLLGKNGAGKTTLLHLLAKEIKPSRGEVFWREKLLAEYSFTDLATQRAVLPQRQVLAFSISVQQLIALGVEAGQHFRNNEQKRLIIHQLLMLCDLDELADRDMLSLSGGEQQRAQIARVLAQIWPVPASVDFKKTAQKILQPLHFDGRWLLLDEWTTGLDLQHQVHFVTLFKQLAAQGLGIIMSVHDINLAWQLADFAYLLDNGALVASGEKTEVMSKPNLQQLFAIELNEVDTEKGKLFFCG</sequence>
<dbReference type="PANTHER" id="PTHR42794:SF1">
    <property type="entry name" value="HEMIN IMPORT ATP-BINDING PROTEIN HMUV"/>
    <property type="match status" value="1"/>
</dbReference>
<feature type="domain" description="ABC transporter" evidence="6">
    <location>
        <begin position="17"/>
        <end position="273"/>
    </location>
</feature>
<dbReference type="PROSITE" id="PS00211">
    <property type="entry name" value="ABC_TRANSPORTER_1"/>
    <property type="match status" value="1"/>
</dbReference>
<evidence type="ECO:0000313" key="7">
    <source>
        <dbReference type="EMBL" id="QCU90807.1"/>
    </source>
</evidence>
<evidence type="ECO:0000256" key="3">
    <source>
        <dbReference type="ARBA" id="ARBA00022840"/>
    </source>
</evidence>
<evidence type="ECO:0000256" key="5">
    <source>
        <dbReference type="ARBA" id="ARBA00037066"/>
    </source>
</evidence>
<proteinExistence type="predicted"/>